<dbReference type="AlphaFoldDB" id="A0A6A7Y572"/>
<reference evidence="1 2" key="1">
    <citation type="submission" date="2019-09" db="EMBL/GenBank/DDBJ databases">
        <title>Segnochrobactrum spirostomi gen. nov., sp. nov., isolated from the ciliate Spirostomum cf. yagiui and description of a novel family, Segnochrobactraceae fam. nov. within the order Rhizobiales of the class Alphaproteobacteria.</title>
        <authorList>
            <person name="Akter S."/>
            <person name="Shazib S.U.A."/>
            <person name="Shin M.K."/>
        </authorList>
    </citation>
    <scope>NUCLEOTIDE SEQUENCE [LARGE SCALE GENOMIC DNA]</scope>
    <source>
        <strain evidence="1 2">Sp-1</strain>
    </source>
</reference>
<proteinExistence type="predicted"/>
<keyword evidence="2" id="KW-1185">Reference proteome</keyword>
<dbReference type="RefSeq" id="WP_153483322.1">
    <property type="nucleotide sequence ID" value="NZ_VWNA01000001.1"/>
</dbReference>
<sequence>MVDLAFAAELMRREPVSGSGTVARCARWGLVAAGITVAAFLAGRALTPEARAVARITVADPAADVALRDAQVAAAAQLIQSPEFLRVAARALDDGRAEALTRSLVPAAPGSRVVAALGLPGPAATAEDARVGRLAEAMSVSRYGTDSLAVALDADDASDAVRAANAVADSYVTMTGDVTGGPKAHIALRAEPIRARDNLMIGLAALAAGLAAAGLGLGLDLWTLYRRATAHFVPEAPSIVDAVPVDIRLPAAGAATPASRRSAAAIWASRPEEGGSIAVVATGSAVGSGAVARLLAGAGDAAPAVLVDLSAEAAAAPKSPFGALAAGEASFAEAIIRTGNGRSYLLRGCRADLGAGAERIQAVVEALVHAYDRVVVHLAPQDAAVLAERPWKGLGAVLLVTDRDACAPGVRAAHERLTRFAGGPVIVAALEGPVAERRGSSTPHALKAA</sequence>
<comment type="caution">
    <text evidence="1">The sequence shown here is derived from an EMBL/GenBank/DDBJ whole genome shotgun (WGS) entry which is preliminary data.</text>
</comment>
<gene>
    <name evidence="1" type="ORF">F0357_14700</name>
</gene>
<dbReference type="EMBL" id="VWNA01000001">
    <property type="protein sequence ID" value="MQT13865.1"/>
    <property type="molecule type" value="Genomic_DNA"/>
</dbReference>
<dbReference type="Proteomes" id="UP000332515">
    <property type="component" value="Unassembled WGS sequence"/>
</dbReference>
<evidence type="ECO:0000313" key="2">
    <source>
        <dbReference type="Proteomes" id="UP000332515"/>
    </source>
</evidence>
<protein>
    <submittedName>
        <fullName evidence="1">Uncharacterized protein</fullName>
    </submittedName>
</protein>
<accession>A0A6A7Y572</accession>
<organism evidence="1 2">
    <name type="scientific">Segnochrobactrum spirostomi</name>
    <dbReference type="NCBI Taxonomy" id="2608987"/>
    <lineage>
        <taxon>Bacteria</taxon>
        <taxon>Pseudomonadati</taxon>
        <taxon>Pseudomonadota</taxon>
        <taxon>Alphaproteobacteria</taxon>
        <taxon>Hyphomicrobiales</taxon>
        <taxon>Segnochrobactraceae</taxon>
        <taxon>Segnochrobactrum</taxon>
    </lineage>
</organism>
<evidence type="ECO:0000313" key="1">
    <source>
        <dbReference type="EMBL" id="MQT13865.1"/>
    </source>
</evidence>
<name>A0A6A7Y572_9HYPH</name>